<evidence type="ECO:0000256" key="3">
    <source>
        <dbReference type="ARBA" id="ARBA00023163"/>
    </source>
</evidence>
<dbReference type="InterPro" id="IPR050204">
    <property type="entry name" value="AraC_XylS_family_regulators"/>
</dbReference>
<dbReference type="Gene3D" id="1.10.10.60">
    <property type="entry name" value="Homeodomain-like"/>
    <property type="match status" value="2"/>
</dbReference>
<feature type="domain" description="HTH araC/xylS-type" evidence="4">
    <location>
        <begin position="140"/>
        <end position="238"/>
    </location>
</feature>
<keyword evidence="3" id="KW-0804">Transcription</keyword>
<accession>A0ABW8D4S1</accession>
<dbReference type="SMART" id="SM00342">
    <property type="entry name" value="HTH_ARAC"/>
    <property type="match status" value="1"/>
</dbReference>
<evidence type="ECO:0000256" key="2">
    <source>
        <dbReference type="ARBA" id="ARBA00023125"/>
    </source>
</evidence>
<comment type="caution">
    <text evidence="5">The sequence shown here is derived from an EMBL/GenBank/DDBJ whole genome shotgun (WGS) entry which is preliminary data.</text>
</comment>
<reference evidence="5 6" key="1">
    <citation type="submission" date="2024-08" db="EMBL/GenBank/DDBJ databases">
        <title>Draft Genome Sequence of Legionella lytica strain DSB2004, Isolated From a Fire Sprinkler System.</title>
        <authorList>
            <person name="Everhart A.D."/>
            <person name="Kidane D.T."/>
            <person name="Farone A.L."/>
            <person name="Farone M.B."/>
        </authorList>
    </citation>
    <scope>NUCLEOTIDE SEQUENCE [LARGE SCALE GENOMIC DNA]</scope>
    <source>
        <strain evidence="5 6">DSB2004</strain>
    </source>
</reference>
<dbReference type="Pfam" id="PF12833">
    <property type="entry name" value="HTH_18"/>
    <property type="match status" value="1"/>
</dbReference>
<dbReference type="SUPFAM" id="SSF46689">
    <property type="entry name" value="Homeodomain-like"/>
    <property type="match status" value="2"/>
</dbReference>
<dbReference type="PROSITE" id="PS01124">
    <property type="entry name" value="HTH_ARAC_FAMILY_2"/>
    <property type="match status" value="1"/>
</dbReference>
<name>A0ABW8D4S1_9GAMM</name>
<dbReference type="InterPro" id="IPR009057">
    <property type="entry name" value="Homeodomain-like_sf"/>
</dbReference>
<dbReference type="InterPro" id="IPR018060">
    <property type="entry name" value="HTH_AraC"/>
</dbReference>
<dbReference type="PRINTS" id="PR00032">
    <property type="entry name" value="HTHARAC"/>
</dbReference>
<keyword evidence="2" id="KW-0238">DNA-binding</keyword>
<dbReference type="SUPFAM" id="SSF51182">
    <property type="entry name" value="RmlC-like cupins"/>
    <property type="match status" value="1"/>
</dbReference>
<dbReference type="Proteomes" id="UP001615550">
    <property type="component" value="Unassembled WGS sequence"/>
</dbReference>
<evidence type="ECO:0000313" key="5">
    <source>
        <dbReference type="EMBL" id="MFJ1266956.1"/>
    </source>
</evidence>
<evidence type="ECO:0000313" key="6">
    <source>
        <dbReference type="Proteomes" id="UP001615550"/>
    </source>
</evidence>
<dbReference type="EMBL" id="JBGORX010000001">
    <property type="protein sequence ID" value="MFJ1266956.1"/>
    <property type="molecule type" value="Genomic_DNA"/>
</dbReference>
<dbReference type="InterPro" id="IPR011051">
    <property type="entry name" value="RmlC_Cupin_sf"/>
</dbReference>
<dbReference type="PROSITE" id="PS00041">
    <property type="entry name" value="HTH_ARAC_FAMILY_1"/>
    <property type="match status" value="1"/>
</dbReference>
<keyword evidence="6" id="KW-1185">Reference proteome</keyword>
<organism evidence="5 6">
    <name type="scientific">Legionella lytica</name>
    <dbReference type="NCBI Taxonomy" id="96232"/>
    <lineage>
        <taxon>Bacteria</taxon>
        <taxon>Pseudomonadati</taxon>
        <taxon>Pseudomonadota</taxon>
        <taxon>Gammaproteobacteria</taxon>
        <taxon>Legionellales</taxon>
        <taxon>Legionellaceae</taxon>
        <taxon>Legionella</taxon>
    </lineage>
</organism>
<protein>
    <submittedName>
        <fullName evidence="5">Helix-turn-helix domain-containing protein</fullName>
    </submittedName>
</protein>
<proteinExistence type="predicted"/>
<evidence type="ECO:0000259" key="4">
    <source>
        <dbReference type="PROSITE" id="PS01124"/>
    </source>
</evidence>
<evidence type="ECO:0000256" key="1">
    <source>
        <dbReference type="ARBA" id="ARBA00023015"/>
    </source>
</evidence>
<dbReference type="InterPro" id="IPR018062">
    <property type="entry name" value="HTH_AraC-typ_CS"/>
</dbReference>
<keyword evidence="1" id="KW-0805">Transcription regulation</keyword>
<dbReference type="RefSeq" id="WP_400185412.1">
    <property type="nucleotide sequence ID" value="NZ_JBGORX010000001.1"/>
</dbReference>
<sequence>MFNNHIELRSYHAESCSHVHDFAQLVLPLSGSMELEINHYAGVIHPDVGVYIAPEERHCFSGGADNLFLVIDVKDKSSLWNEGKIPSLLHLSSSAKQLMQFSHHYLTHHERDVFSDALMNQLLLHITTKSFVFAGDTLVQKAKHWIDLHFAEPVLLSQVAKHCHLSVSQLQRRFKKQVGCALAEYWRMQRLQQAQSLLSRSALSIEEVAFKVGYENLAAFSRRFTKVYGTSPSQWRLTAKSMRETDH</sequence>
<dbReference type="PANTHER" id="PTHR46796">
    <property type="entry name" value="HTH-TYPE TRANSCRIPTIONAL ACTIVATOR RHAS-RELATED"/>
    <property type="match status" value="1"/>
</dbReference>
<dbReference type="InterPro" id="IPR020449">
    <property type="entry name" value="Tscrpt_reg_AraC-type_HTH"/>
</dbReference>
<gene>
    <name evidence="5" type="ORF">ACD661_00135</name>
</gene>